<dbReference type="PANTHER" id="PTHR30255:SF2">
    <property type="entry name" value="SINGLE-STRANDED-DNA-SPECIFIC EXONUCLEASE RECJ"/>
    <property type="match status" value="1"/>
</dbReference>
<dbReference type="Gene3D" id="3.90.1640.30">
    <property type="match status" value="1"/>
</dbReference>
<protein>
    <recommendedName>
        <fullName evidence="2">Single-stranded-DNA-specific exonuclease RecJ</fullName>
    </recommendedName>
</protein>
<keyword evidence="4 9" id="KW-0378">Hydrolase</keyword>
<dbReference type="GO" id="GO:0003676">
    <property type="term" value="F:nucleic acid binding"/>
    <property type="evidence" value="ECO:0007669"/>
    <property type="project" value="InterPro"/>
</dbReference>
<dbReference type="EMBL" id="CP019633">
    <property type="protein sequence ID" value="AQQ08973.1"/>
    <property type="molecule type" value="Genomic_DNA"/>
</dbReference>
<evidence type="ECO:0000256" key="2">
    <source>
        <dbReference type="ARBA" id="ARBA00019841"/>
    </source>
</evidence>
<evidence type="ECO:0000313" key="10">
    <source>
        <dbReference type="Proteomes" id="UP000188273"/>
    </source>
</evidence>
<dbReference type="RefSeq" id="WP_077539438.1">
    <property type="nucleotide sequence ID" value="NZ_CP019633.1"/>
</dbReference>
<feature type="domain" description="DHHA1" evidence="7">
    <location>
        <begin position="366"/>
        <end position="456"/>
    </location>
</feature>
<dbReference type="NCBIfam" id="TIGR00644">
    <property type="entry name" value="recJ"/>
    <property type="match status" value="1"/>
</dbReference>
<dbReference type="InterPro" id="IPR038763">
    <property type="entry name" value="DHH_sf"/>
</dbReference>
<dbReference type="Pfam" id="PF01368">
    <property type="entry name" value="DHH"/>
    <property type="match status" value="1"/>
</dbReference>
<dbReference type="InterPro" id="IPR003156">
    <property type="entry name" value="DHHA1_dom"/>
</dbReference>
<dbReference type="InterPro" id="IPR041122">
    <property type="entry name" value="RecJ_OB"/>
</dbReference>
<keyword evidence="3" id="KW-0540">Nuclease</keyword>
<dbReference type="Pfam" id="PF17768">
    <property type="entry name" value="RecJ_OB"/>
    <property type="match status" value="1"/>
</dbReference>
<gene>
    <name evidence="9" type="primary">recJ</name>
    <name evidence="9" type="ORF">L21SP3_00767</name>
</gene>
<evidence type="ECO:0000259" key="7">
    <source>
        <dbReference type="Pfam" id="PF02272"/>
    </source>
</evidence>
<keyword evidence="10" id="KW-1185">Reference proteome</keyword>
<dbReference type="SUPFAM" id="SSF64182">
    <property type="entry name" value="DHH phosphoesterases"/>
    <property type="match status" value="1"/>
</dbReference>
<dbReference type="GO" id="GO:0008409">
    <property type="term" value="F:5'-3' exonuclease activity"/>
    <property type="evidence" value="ECO:0007669"/>
    <property type="project" value="InterPro"/>
</dbReference>
<dbReference type="AlphaFoldDB" id="A0A1Q2HP10"/>
<proteinExistence type="inferred from homology"/>
<evidence type="ECO:0000256" key="4">
    <source>
        <dbReference type="ARBA" id="ARBA00022801"/>
    </source>
</evidence>
<evidence type="ECO:0000256" key="5">
    <source>
        <dbReference type="ARBA" id="ARBA00022839"/>
    </source>
</evidence>
<dbReference type="Gene3D" id="3.10.310.30">
    <property type="match status" value="1"/>
</dbReference>
<feature type="domain" description="DDH" evidence="6">
    <location>
        <begin position="86"/>
        <end position="234"/>
    </location>
</feature>
<evidence type="ECO:0000259" key="6">
    <source>
        <dbReference type="Pfam" id="PF01368"/>
    </source>
</evidence>
<organism evidence="9 10">
    <name type="scientific">Sedimentisphaera cyanobacteriorum</name>
    <dbReference type="NCBI Taxonomy" id="1940790"/>
    <lineage>
        <taxon>Bacteria</taxon>
        <taxon>Pseudomonadati</taxon>
        <taxon>Planctomycetota</taxon>
        <taxon>Phycisphaerae</taxon>
        <taxon>Sedimentisphaerales</taxon>
        <taxon>Sedimentisphaeraceae</taxon>
        <taxon>Sedimentisphaera</taxon>
    </lineage>
</organism>
<name>A0A1Q2HP10_9BACT</name>
<dbReference type="GO" id="GO:0006310">
    <property type="term" value="P:DNA recombination"/>
    <property type="evidence" value="ECO:0007669"/>
    <property type="project" value="InterPro"/>
</dbReference>
<accession>A0A1Q2HP10</accession>
<dbReference type="PANTHER" id="PTHR30255">
    <property type="entry name" value="SINGLE-STRANDED-DNA-SPECIFIC EXONUCLEASE RECJ"/>
    <property type="match status" value="1"/>
</dbReference>
<reference evidence="10" key="1">
    <citation type="submission" date="2017-02" db="EMBL/GenBank/DDBJ databases">
        <title>Comparative genomics and description of representatives of a novel lineage of planctomycetes thriving in anoxic sediments.</title>
        <authorList>
            <person name="Spring S."/>
            <person name="Bunk B."/>
            <person name="Sproer C."/>
            <person name="Klenk H.-P."/>
        </authorList>
    </citation>
    <scope>NUCLEOTIDE SEQUENCE [LARGE SCALE GENOMIC DNA]</scope>
    <source>
        <strain evidence="10">L21-RPul-D3</strain>
    </source>
</reference>
<feature type="domain" description="RecJ OB" evidence="8">
    <location>
        <begin position="476"/>
        <end position="577"/>
    </location>
</feature>
<dbReference type="OrthoDB" id="9809852at2"/>
<dbReference type="STRING" id="1940790.L21SP3_00767"/>
<sequence length="581" mass="64705">MKNKLSNIEKKWQVKDVDNDRIKDVCSELGVTPAVAQVLINRKITEQEEAKKFLKPSLKDLILPERFSQMEAAVEKIAEAVKDCKKIFVYGDYDVDGITATSILCRIFDALGAKYNFYIPHRIEEGYGLNTAALDEIAQSGAELLITVDCGICSSREVDYAVSLGMEVVITDHHVPEEKLPESASAVIHPMLDDYPSPKSCGAMVAMKLAWALCEEYRGSGLSDKQCRDLLLISTDFASLGTVADVMPLTGENRSLISYGLNSLRLSNLPGVRALMNAAGLSGKPLDTFDLSFRISPMLNASGRMGHARLAVELLTTDNEIRALRIAEYLKEQNNQRKKIEKKIFKEASHLISATGLDHPDRRSIIIAGEEWHLGIVGIVASRIIEKFYKPTILLNSDGKLSTGSARTIEGFNILNAINACSDHLVKFGGHSEAAGITIETENLPRFVEDFENYAKDNVSDEILIQKLELEGWFGIKNFSVRTFQQLEKIAPFGKGNPRPVFAAKGVRLEGSPQKIGSTREHLRFVIRDAGGRMPCVAFKMASYYNKLLESDYFSIAFEPIFNEYNGEKRPQFVVRDFKFD</sequence>
<evidence type="ECO:0000256" key="1">
    <source>
        <dbReference type="ARBA" id="ARBA00005915"/>
    </source>
</evidence>
<comment type="similarity">
    <text evidence="1">Belongs to the RecJ family.</text>
</comment>
<dbReference type="InterPro" id="IPR051673">
    <property type="entry name" value="SSDNA_exonuclease_RecJ"/>
</dbReference>
<keyword evidence="5 9" id="KW-0269">Exonuclease</keyword>
<dbReference type="GO" id="GO:0006281">
    <property type="term" value="P:DNA repair"/>
    <property type="evidence" value="ECO:0007669"/>
    <property type="project" value="InterPro"/>
</dbReference>
<dbReference type="InterPro" id="IPR004610">
    <property type="entry name" value="RecJ"/>
</dbReference>
<evidence type="ECO:0000256" key="3">
    <source>
        <dbReference type="ARBA" id="ARBA00022722"/>
    </source>
</evidence>
<evidence type="ECO:0000313" key="9">
    <source>
        <dbReference type="EMBL" id="AQQ08973.1"/>
    </source>
</evidence>
<dbReference type="KEGG" id="pbu:L21SP3_00767"/>
<dbReference type="Proteomes" id="UP000188273">
    <property type="component" value="Chromosome"/>
</dbReference>
<dbReference type="Pfam" id="PF02272">
    <property type="entry name" value="DHHA1"/>
    <property type="match status" value="1"/>
</dbReference>
<dbReference type="InterPro" id="IPR001667">
    <property type="entry name" value="DDH_dom"/>
</dbReference>
<evidence type="ECO:0000259" key="8">
    <source>
        <dbReference type="Pfam" id="PF17768"/>
    </source>
</evidence>